<keyword evidence="8" id="KW-0472">Membrane</keyword>
<evidence type="ECO:0000256" key="8">
    <source>
        <dbReference type="ARBA" id="ARBA00023136"/>
    </source>
</evidence>
<keyword evidence="13" id="KW-1185">Reference proteome</keyword>
<comment type="caution">
    <text evidence="12">The sequence shown here is derived from an EMBL/GenBank/DDBJ whole genome shotgun (WGS) entry which is preliminary data.</text>
</comment>
<comment type="similarity">
    <text evidence="11">Belongs to the amiloride-sensitive sodium channel (TC 1.A.6) family.</text>
</comment>
<proteinExistence type="inferred from homology"/>
<dbReference type="InterPro" id="IPR001873">
    <property type="entry name" value="ENaC"/>
</dbReference>
<reference evidence="12" key="1">
    <citation type="submission" date="2020-06" db="EMBL/GenBank/DDBJ databases">
        <title>Draft genome of Bugula neritina, a colonial animal packing powerful symbionts and potential medicines.</title>
        <authorList>
            <person name="Rayko M."/>
        </authorList>
    </citation>
    <scope>NUCLEOTIDE SEQUENCE [LARGE SCALE GENOMIC DNA]</scope>
    <source>
        <strain evidence="12">Kwan_BN1</strain>
    </source>
</reference>
<keyword evidence="3 11" id="KW-0894">Sodium channel</keyword>
<evidence type="ECO:0000256" key="2">
    <source>
        <dbReference type="ARBA" id="ARBA00022448"/>
    </source>
</evidence>
<keyword evidence="5" id="KW-1133">Transmembrane helix</keyword>
<evidence type="ECO:0000256" key="5">
    <source>
        <dbReference type="ARBA" id="ARBA00022989"/>
    </source>
</evidence>
<evidence type="ECO:0000256" key="4">
    <source>
        <dbReference type="ARBA" id="ARBA00022692"/>
    </source>
</evidence>
<evidence type="ECO:0000256" key="10">
    <source>
        <dbReference type="ARBA" id="ARBA00023303"/>
    </source>
</evidence>
<dbReference type="GO" id="GO:0015280">
    <property type="term" value="F:ligand-gated sodium channel activity"/>
    <property type="evidence" value="ECO:0007669"/>
    <property type="project" value="TreeGrafter"/>
</dbReference>
<keyword evidence="2 11" id="KW-0813">Transport</keyword>
<dbReference type="Gene3D" id="1.10.287.770">
    <property type="entry name" value="YojJ-like"/>
    <property type="match status" value="1"/>
</dbReference>
<evidence type="ECO:0008006" key="14">
    <source>
        <dbReference type="Google" id="ProtNLM"/>
    </source>
</evidence>
<sequence length="199" mass="22740">MVNQCNCAFAGIHIEKPQDFQGPFCFQDYCNKTLLNLQKQCVVDFYANLDLAHSCLECKMPPCLSWEYKNMHSMLDYFTDFSADDFAEDFLQLDHQSIADMKELYGNLIDVPNNFVSKNFAKVTITFSDLHIRHRVATETMSGFSLFSDLGGAFGFWIGCSVMTFVEVIEWLVRLVASIKTSNNINSKDKTETSDNEKK</sequence>
<keyword evidence="4 11" id="KW-0812">Transmembrane</keyword>
<dbReference type="Pfam" id="PF00858">
    <property type="entry name" value="ASC"/>
    <property type="match status" value="1"/>
</dbReference>
<evidence type="ECO:0000313" key="12">
    <source>
        <dbReference type="EMBL" id="KAF6025710.1"/>
    </source>
</evidence>
<dbReference type="OrthoDB" id="10068240at2759"/>
<dbReference type="PANTHER" id="PTHR11690">
    <property type="entry name" value="AMILORIDE-SENSITIVE SODIUM CHANNEL-RELATED"/>
    <property type="match status" value="1"/>
</dbReference>
<comment type="subcellular location">
    <subcellularLocation>
        <location evidence="1">Membrane</location>
        <topology evidence="1">Multi-pass membrane protein</topology>
    </subcellularLocation>
</comment>
<dbReference type="PRINTS" id="PR01078">
    <property type="entry name" value="AMINACHANNEL"/>
</dbReference>
<evidence type="ECO:0000256" key="9">
    <source>
        <dbReference type="ARBA" id="ARBA00023201"/>
    </source>
</evidence>
<keyword evidence="10 11" id="KW-0407">Ion channel</keyword>
<name>A0A7J7JHH7_BUGNE</name>
<keyword evidence="9 11" id="KW-0739">Sodium transport</keyword>
<accession>A0A7J7JHH7</accession>
<protein>
    <recommendedName>
        <fullName evidence="14">SCNN1B</fullName>
    </recommendedName>
</protein>
<evidence type="ECO:0000256" key="1">
    <source>
        <dbReference type="ARBA" id="ARBA00004141"/>
    </source>
</evidence>
<evidence type="ECO:0000313" key="13">
    <source>
        <dbReference type="Proteomes" id="UP000593567"/>
    </source>
</evidence>
<evidence type="ECO:0000256" key="11">
    <source>
        <dbReference type="RuleBase" id="RU000679"/>
    </source>
</evidence>
<dbReference type="Proteomes" id="UP000593567">
    <property type="component" value="Unassembled WGS sequence"/>
</dbReference>
<dbReference type="PANTHER" id="PTHR11690:SF300">
    <property type="entry name" value="PICKPOCKET PROTEIN 19"/>
    <property type="match status" value="1"/>
</dbReference>
<evidence type="ECO:0000256" key="6">
    <source>
        <dbReference type="ARBA" id="ARBA00023053"/>
    </source>
</evidence>
<evidence type="ECO:0000256" key="7">
    <source>
        <dbReference type="ARBA" id="ARBA00023065"/>
    </source>
</evidence>
<organism evidence="12 13">
    <name type="scientific">Bugula neritina</name>
    <name type="common">Brown bryozoan</name>
    <name type="synonym">Sertularia neritina</name>
    <dbReference type="NCBI Taxonomy" id="10212"/>
    <lineage>
        <taxon>Eukaryota</taxon>
        <taxon>Metazoa</taxon>
        <taxon>Spiralia</taxon>
        <taxon>Lophotrochozoa</taxon>
        <taxon>Bryozoa</taxon>
        <taxon>Gymnolaemata</taxon>
        <taxon>Cheilostomatida</taxon>
        <taxon>Flustrina</taxon>
        <taxon>Buguloidea</taxon>
        <taxon>Bugulidae</taxon>
        <taxon>Bugula</taxon>
    </lineage>
</organism>
<keyword evidence="6" id="KW-0915">Sodium</keyword>
<dbReference type="AlphaFoldDB" id="A0A7J7JHH7"/>
<dbReference type="EMBL" id="VXIV02002437">
    <property type="protein sequence ID" value="KAF6025710.1"/>
    <property type="molecule type" value="Genomic_DNA"/>
</dbReference>
<keyword evidence="7 11" id="KW-0406">Ion transport</keyword>
<dbReference type="GO" id="GO:0005886">
    <property type="term" value="C:plasma membrane"/>
    <property type="evidence" value="ECO:0007669"/>
    <property type="project" value="TreeGrafter"/>
</dbReference>
<evidence type="ECO:0000256" key="3">
    <source>
        <dbReference type="ARBA" id="ARBA00022461"/>
    </source>
</evidence>
<gene>
    <name evidence="12" type="ORF">EB796_015961</name>
</gene>